<dbReference type="InterPro" id="IPR002347">
    <property type="entry name" value="SDR_fam"/>
</dbReference>
<dbReference type="Pfam" id="PF13561">
    <property type="entry name" value="adh_short_C2"/>
    <property type="match status" value="1"/>
</dbReference>
<dbReference type="FunFam" id="3.40.50.720:FF:000084">
    <property type="entry name" value="Short-chain dehydrogenase reductase"/>
    <property type="match status" value="1"/>
</dbReference>
<dbReference type="CDD" id="cd05233">
    <property type="entry name" value="SDR_c"/>
    <property type="match status" value="1"/>
</dbReference>
<evidence type="ECO:0000256" key="1">
    <source>
        <dbReference type="ARBA" id="ARBA00006484"/>
    </source>
</evidence>
<dbReference type="RefSeq" id="WP_144904057.1">
    <property type="nucleotide sequence ID" value="NZ_JACHOA010000004.1"/>
</dbReference>
<dbReference type="PANTHER" id="PTHR24321:SF11">
    <property type="entry name" value="BLR0893 PROTEIN"/>
    <property type="match status" value="1"/>
</dbReference>
<dbReference type="GO" id="GO:0016491">
    <property type="term" value="F:oxidoreductase activity"/>
    <property type="evidence" value="ECO:0007669"/>
    <property type="project" value="UniProtKB-KW"/>
</dbReference>
<keyword evidence="4" id="KW-1185">Reference proteome</keyword>
<evidence type="ECO:0000313" key="3">
    <source>
        <dbReference type="EMBL" id="MBB4614263.1"/>
    </source>
</evidence>
<accession>A0A7W7AC19</accession>
<evidence type="ECO:0000256" key="2">
    <source>
        <dbReference type="ARBA" id="ARBA00023002"/>
    </source>
</evidence>
<dbReference type="PANTHER" id="PTHR24321">
    <property type="entry name" value="DEHYDROGENASES, SHORT CHAIN"/>
    <property type="match status" value="1"/>
</dbReference>
<dbReference type="PRINTS" id="PR00081">
    <property type="entry name" value="GDHRDH"/>
</dbReference>
<comment type="caution">
    <text evidence="3">The sequence shown here is derived from an EMBL/GenBank/DDBJ whole genome shotgun (WGS) entry which is preliminary data.</text>
</comment>
<dbReference type="EMBL" id="JACHOA010000004">
    <property type="protein sequence ID" value="MBB4614263.1"/>
    <property type="molecule type" value="Genomic_DNA"/>
</dbReference>
<proteinExistence type="inferred from homology"/>
<dbReference type="Proteomes" id="UP000538566">
    <property type="component" value="Unassembled WGS sequence"/>
</dbReference>
<reference evidence="3 4" key="1">
    <citation type="submission" date="2020-08" db="EMBL/GenBank/DDBJ databases">
        <title>Genomic Encyclopedia of Type Strains, Phase IV (KMG-IV): sequencing the most valuable type-strain genomes for metagenomic binning, comparative biology and taxonomic classification.</title>
        <authorList>
            <person name="Goeker M."/>
        </authorList>
    </citation>
    <scope>NUCLEOTIDE SEQUENCE [LARGE SCALE GENOMIC DNA]</scope>
    <source>
        <strain evidence="3 4">DSM 17507</strain>
    </source>
</reference>
<gene>
    <name evidence="3" type="ORF">GGR37_002549</name>
</gene>
<evidence type="ECO:0000313" key="4">
    <source>
        <dbReference type="Proteomes" id="UP000538566"/>
    </source>
</evidence>
<protein>
    <submittedName>
        <fullName evidence="3">NAD(P)-dependent dehydrogenase (Short-subunit alcohol dehydrogenase family)</fullName>
    </submittedName>
</protein>
<comment type="similarity">
    <text evidence="1">Belongs to the short-chain dehydrogenases/reductases (SDR) family.</text>
</comment>
<sequence length="260" mass="27354">MTGVEEHMRARDFAGRTALVIGAGAGIGRATAIAFAERGARVMTADLSLADAEETAALVHAAGGVAEAIQCDATQSEMVDRLVLKTLERFGSLDFAHNNVGAGNGKPLEDLTEQDYEWISDASFKSVFLGMRYQLPVMRAHGGGVVVNTASMAGISTVQTADIVYAGSKAAVMQMTAHAARTYGQYNIRVNCIAPGLVATKIVNGMFSPEQQIAMAADHLFPRLVKPEEVAAAVVFLCSDQAAMISGHVLPVDGGMIAKR</sequence>
<dbReference type="PRINTS" id="PR00080">
    <property type="entry name" value="SDRFAMILY"/>
</dbReference>
<name>A0A7W7AC19_9SPHN</name>
<dbReference type="AlphaFoldDB" id="A0A7W7AC19"/>
<keyword evidence="2" id="KW-0560">Oxidoreductase</keyword>
<organism evidence="3 4">
    <name type="scientific">Novosphingobium taihuense</name>
    <dbReference type="NCBI Taxonomy" id="260085"/>
    <lineage>
        <taxon>Bacteria</taxon>
        <taxon>Pseudomonadati</taxon>
        <taxon>Pseudomonadota</taxon>
        <taxon>Alphaproteobacteria</taxon>
        <taxon>Sphingomonadales</taxon>
        <taxon>Sphingomonadaceae</taxon>
        <taxon>Novosphingobium</taxon>
    </lineage>
</organism>
<dbReference type="SUPFAM" id="SSF51735">
    <property type="entry name" value="NAD(P)-binding Rossmann-fold domains"/>
    <property type="match status" value="1"/>
</dbReference>
<dbReference type="Gene3D" id="3.40.50.720">
    <property type="entry name" value="NAD(P)-binding Rossmann-like Domain"/>
    <property type="match status" value="1"/>
</dbReference>
<dbReference type="InterPro" id="IPR036291">
    <property type="entry name" value="NAD(P)-bd_dom_sf"/>
</dbReference>